<name>A0A1H7Q0D6_9PROT</name>
<dbReference type="AlphaFoldDB" id="A0A1H7Q0D6"/>
<protein>
    <recommendedName>
        <fullName evidence="10">Purine nucleoside phosphorylase</fullName>
    </recommendedName>
</protein>
<comment type="catalytic activity">
    <reaction evidence="9">
        <text>S-methyl-5'-thioadenosine + phosphate = 5-(methylsulfanyl)-alpha-D-ribose 1-phosphate + adenine</text>
        <dbReference type="Rhea" id="RHEA:11852"/>
        <dbReference type="ChEBI" id="CHEBI:16708"/>
        <dbReference type="ChEBI" id="CHEBI:17509"/>
        <dbReference type="ChEBI" id="CHEBI:43474"/>
        <dbReference type="ChEBI" id="CHEBI:58533"/>
        <dbReference type="EC" id="2.4.2.28"/>
    </reaction>
    <physiologicalReaction direction="left-to-right" evidence="9">
        <dbReference type="Rhea" id="RHEA:11853"/>
    </physiologicalReaction>
</comment>
<dbReference type="InterPro" id="IPR003730">
    <property type="entry name" value="Cu_polyphenol_OxRdtase"/>
</dbReference>
<sequence>MHDWIVPDWPAPRNVKAVFTTRNGGTGSGPYASLNLGDHVGDDPLTVEKNRALLRHALPDEPRWLNQVHGNVPISIDGDCTAPCHGDAAFSLRPGNVCAVLVADCLPILLCNHAGTMVGVIHAGWRGMAEGVIERTLSRINTTATRHTRMMAWLGPAIGPNHFEVGEEVRQAFIGHDRKADVAFLPNFRNEAKWFADLFTLARQRLVKAGVGEIYGGGQCTFSDPTRFFSYRRDGITGRMAGLIWLAG</sequence>
<dbReference type="PANTHER" id="PTHR30616">
    <property type="entry name" value="UNCHARACTERIZED PROTEIN YFIH"/>
    <property type="match status" value="1"/>
</dbReference>
<comment type="catalytic activity">
    <reaction evidence="8">
        <text>adenosine + phosphate = alpha-D-ribose 1-phosphate + adenine</text>
        <dbReference type="Rhea" id="RHEA:27642"/>
        <dbReference type="ChEBI" id="CHEBI:16335"/>
        <dbReference type="ChEBI" id="CHEBI:16708"/>
        <dbReference type="ChEBI" id="CHEBI:43474"/>
        <dbReference type="ChEBI" id="CHEBI:57720"/>
        <dbReference type="EC" id="2.4.2.1"/>
    </reaction>
    <physiologicalReaction direction="left-to-right" evidence="8">
        <dbReference type="Rhea" id="RHEA:27643"/>
    </physiologicalReaction>
</comment>
<dbReference type="CDD" id="cd16833">
    <property type="entry name" value="YfiH"/>
    <property type="match status" value="1"/>
</dbReference>
<organism evidence="11 12">
    <name type="scientific">Nitrosovibrio tenuis</name>
    <dbReference type="NCBI Taxonomy" id="1233"/>
    <lineage>
        <taxon>Bacteria</taxon>
        <taxon>Pseudomonadati</taxon>
        <taxon>Pseudomonadota</taxon>
        <taxon>Betaproteobacteria</taxon>
        <taxon>Nitrosomonadales</taxon>
        <taxon>Nitrosomonadaceae</taxon>
        <taxon>Nitrosovibrio</taxon>
    </lineage>
</organism>
<evidence type="ECO:0000256" key="7">
    <source>
        <dbReference type="ARBA" id="ARBA00047989"/>
    </source>
</evidence>
<gene>
    <name evidence="11" type="ORF">SAMN05216387_11068</name>
</gene>
<accession>A0A1H7Q0D6</accession>
<reference evidence="11 12" key="1">
    <citation type="submission" date="2016-10" db="EMBL/GenBank/DDBJ databases">
        <authorList>
            <person name="de Groot N.N."/>
        </authorList>
    </citation>
    <scope>NUCLEOTIDE SEQUENCE [LARGE SCALE GENOMIC DNA]</scope>
    <source>
        <strain evidence="11 12">Nv1</strain>
    </source>
</reference>
<proteinExistence type="inferred from homology"/>
<evidence type="ECO:0000256" key="3">
    <source>
        <dbReference type="ARBA" id="ARBA00022679"/>
    </source>
</evidence>
<dbReference type="GO" id="GO:0016787">
    <property type="term" value="F:hydrolase activity"/>
    <property type="evidence" value="ECO:0007669"/>
    <property type="project" value="UniProtKB-KW"/>
</dbReference>
<dbReference type="InterPro" id="IPR038371">
    <property type="entry name" value="Cu_polyphenol_OxRdtase_sf"/>
</dbReference>
<evidence type="ECO:0000256" key="10">
    <source>
        <dbReference type="RuleBase" id="RU361274"/>
    </source>
</evidence>
<dbReference type="OrthoDB" id="4279at2"/>
<evidence type="ECO:0000256" key="1">
    <source>
        <dbReference type="ARBA" id="ARBA00000553"/>
    </source>
</evidence>
<evidence type="ECO:0000256" key="6">
    <source>
        <dbReference type="ARBA" id="ARBA00022833"/>
    </source>
</evidence>
<evidence type="ECO:0000256" key="5">
    <source>
        <dbReference type="ARBA" id="ARBA00022801"/>
    </source>
</evidence>
<comment type="catalytic activity">
    <reaction evidence="7">
        <text>adenosine + H2O + H(+) = inosine + NH4(+)</text>
        <dbReference type="Rhea" id="RHEA:24408"/>
        <dbReference type="ChEBI" id="CHEBI:15377"/>
        <dbReference type="ChEBI" id="CHEBI:15378"/>
        <dbReference type="ChEBI" id="CHEBI:16335"/>
        <dbReference type="ChEBI" id="CHEBI:17596"/>
        <dbReference type="ChEBI" id="CHEBI:28938"/>
        <dbReference type="EC" id="3.5.4.4"/>
    </reaction>
    <physiologicalReaction direction="left-to-right" evidence="7">
        <dbReference type="Rhea" id="RHEA:24409"/>
    </physiologicalReaction>
</comment>
<dbReference type="SUPFAM" id="SSF64438">
    <property type="entry name" value="CNF1/YfiH-like putative cysteine hydrolases"/>
    <property type="match status" value="1"/>
</dbReference>
<keyword evidence="3" id="KW-0808">Transferase</keyword>
<dbReference type="STRING" id="1233.SAMN05216387_11068"/>
<keyword evidence="12" id="KW-1185">Reference proteome</keyword>
<evidence type="ECO:0000256" key="2">
    <source>
        <dbReference type="ARBA" id="ARBA00007353"/>
    </source>
</evidence>
<dbReference type="Pfam" id="PF02578">
    <property type="entry name" value="Cu-oxidase_4"/>
    <property type="match status" value="1"/>
</dbReference>
<evidence type="ECO:0000256" key="8">
    <source>
        <dbReference type="ARBA" id="ARBA00048968"/>
    </source>
</evidence>
<keyword evidence="6" id="KW-0862">Zinc</keyword>
<dbReference type="GO" id="GO:0005507">
    <property type="term" value="F:copper ion binding"/>
    <property type="evidence" value="ECO:0007669"/>
    <property type="project" value="TreeGrafter"/>
</dbReference>
<dbReference type="Gene3D" id="3.60.140.10">
    <property type="entry name" value="CNF1/YfiH-like putative cysteine hydrolases"/>
    <property type="match status" value="1"/>
</dbReference>
<evidence type="ECO:0000256" key="9">
    <source>
        <dbReference type="ARBA" id="ARBA00049893"/>
    </source>
</evidence>
<dbReference type="PANTHER" id="PTHR30616:SF2">
    <property type="entry name" value="PURINE NUCLEOSIDE PHOSPHORYLASE LACC1"/>
    <property type="match status" value="1"/>
</dbReference>
<comment type="similarity">
    <text evidence="2 10">Belongs to the purine nucleoside phosphorylase YfiH/LACC1 family.</text>
</comment>
<evidence type="ECO:0000256" key="4">
    <source>
        <dbReference type="ARBA" id="ARBA00022723"/>
    </source>
</evidence>
<dbReference type="RefSeq" id="WP_090829169.1">
    <property type="nucleotide sequence ID" value="NZ_FOBH01000010.1"/>
</dbReference>
<dbReference type="EMBL" id="FOBH01000010">
    <property type="protein sequence ID" value="SEL41178.1"/>
    <property type="molecule type" value="Genomic_DNA"/>
</dbReference>
<evidence type="ECO:0000313" key="12">
    <source>
        <dbReference type="Proteomes" id="UP000198620"/>
    </source>
</evidence>
<comment type="catalytic activity">
    <reaction evidence="1">
        <text>inosine + phosphate = alpha-D-ribose 1-phosphate + hypoxanthine</text>
        <dbReference type="Rhea" id="RHEA:27646"/>
        <dbReference type="ChEBI" id="CHEBI:17368"/>
        <dbReference type="ChEBI" id="CHEBI:17596"/>
        <dbReference type="ChEBI" id="CHEBI:43474"/>
        <dbReference type="ChEBI" id="CHEBI:57720"/>
        <dbReference type="EC" id="2.4.2.1"/>
    </reaction>
    <physiologicalReaction direction="left-to-right" evidence="1">
        <dbReference type="Rhea" id="RHEA:27647"/>
    </physiologicalReaction>
</comment>
<keyword evidence="4" id="KW-0479">Metal-binding</keyword>
<dbReference type="InterPro" id="IPR011324">
    <property type="entry name" value="Cytotoxic_necrot_fac-like_cat"/>
</dbReference>
<keyword evidence="5" id="KW-0378">Hydrolase</keyword>
<evidence type="ECO:0000313" key="11">
    <source>
        <dbReference type="EMBL" id="SEL41178.1"/>
    </source>
</evidence>
<dbReference type="GO" id="GO:0017061">
    <property type="term" value="F:S-methyl-5-thioadenosine phosphorylase activity"/>
    <property type="evidence" value="ECO:0007669"/>
    <property type="project" value="UniProtKB-EC"/>
</dbReference>
<dbReference type="NCBIfam" id="TIGR00726">
    <property type="entry name" value="peptidoglycan editing factor PgeF"/>
    <property type="match status" value="1"/>
</dbReference>
<dbReference type="Proteomes" id="UP000198620">
    <property type="component" value="Unassembled WGS sequence"/>
</dbReference>